<gene>
    <name evidence="1" type="ORF">DPEC_G00240640</name>
</gene>
<protein>
    <submittedName>
        <fullName evidence="1">Uncharacterized protein</fullName>
    </submittedName>
</protein>
<evidence type="ECO:0000313" key="2">
    <source>
        <dbReference type="Proteomes" id="UP001157502"/>
    </source>
</evidence>
<comment type="caution">
    <text evidence="1">The sequence shown here is derived from an EMBL/GenBank/DDBJ whole genome shotgun (WGS) entry which is preliminary data.</text>
</comment>
<dbReference type="EMBL" id="CM055747">
    <property type="protein sequence ID" value="KAJ7996786.1"/>
    <property type="molecule type" value="Genomic_DNA"/>
</dbReference>
<accession>A0ACC2FZP0</accession>
<evidence type="ECO:0000313" key="1">
    <source>
        <dbReference type="EMBL" id="KAJ7996786.1"/>
    </source>
</evidence>
<organism evidence="1 2">
    <name type="scientific">Dallia pectoralis</name>
    <name type="common">Alaska blackfish</name>
    <dbReference type="NCBI Taxonomy" id="75939"/>
    <lineage>
        <taxon>Eukaryota</taxon>
        <taxon>Metazoa</taxon>
        <taxon>Chordata</taxon>
        <taxon>Craniata</taxon>
        <taxon>Vertebrata</taxon>
        <taxon>Euteleostomi</taxon>
        <taxon>Actinopterygii</taxon>
        <taxon>Neopterygii</taxon>
        <taxon>Teleostei</taxon>
        <taxon>Protacanthopterygii</taxon>
        <taxon>Esociformes</taxon>
        <taxon>Umbridae</taxon>
        <taxon>Dallia</taxon>
    </lineage>
</organism>
<keyword evidence="2" id="KW-1185">Reference proteome</keyword>
<reference evidence="1" key="1">
    <citation type="submission" date="2021-05" db="EMBL/GenBank/DDBJ databases">
        <authorList>
            <person name="Pan Q."/>
            <person name="Jouanno E."/>
            <person name="Zahm M."/>
            <person name="Klopp C."/>
            <person name="Cabau C."/>
            <person name="Louis A."/>
            <person name="Berthelot C."/>
            <person name="Parey E."/>
            <person name="Roest Crollius H."/>
            <person name="Montfort J."/>
            <person name="Robinson-Rechavi M."/>
            <person name="Bouchez O."/>
            <person name="Lampietro C."/>
            <person name="Lopez Roques C."/>
            <person name="Donnadieu C."/>
            <person name="Postlethwait J."/>
            <person name="Bobe J."/>
            <person name="Dillon D."/>
            <person name="Chandos A."/>
            <person name="von Hippel F."/>
            <person name="Guiguen Y."/>
        </authorList>
    </citation>
    <scope>NUCLEOTIDE SEQUENCE</scope>
    <source>
        <strain evidence="1">YG-Jan2019</strain>
    </source>
</reference>
<proteinExistence type="predicted"/>
<name>A0ACC2FZP0_DALPE</name>
<sequence>MRQTCVCRILPRSSLSPSPPPRPTRPSTRAQWDTRPRERAAWISMSAGTGNLNLPGSFYCECEPEFQVAGNNRSCVDIDECSHSSNVCQFQCANQPGGFSCICPGGYQLQGTGFCQDVDECDTGTHQCEEGQICVNVLGSYHCPNHKHCKEPYVHMLDKSRPPASTLEPTTLSAFALGTTLGNFTYG</sequence>
<dbReference type="Proteomes" id="UP001157502">
    <property type="component" value="Chromosome 20"/>
</dbReference>